<dbReference type="VEuPathDB" id="MicrosporidiaDB:CWI36_0135p0040"/>
<evidence type="ECO:0000256" key="2">
    <source>
        <dbReference type="ARBA" id="ARBA00022574"/>
    </source>
</evidence>
<keyword evidence="4" id="KW-0677">Repeat</keyword>
<keyword evidence="6" id="KW-0131">Cell cycle</keyword>
<accession>A0A4Q9LD68</accession>
<evidence type="ECO:0000313" key="12">
    <source>
        <dbReference type="Proteomes" id="UP000291404"/>
    </source>
</evidence>
<evidence type="ECO:0000256" key="3">
    <source>
        <dbReference type="ARBA" id="ARBA00022618"/>
    </source>
</evidence>
<dbReference type="Gene3D" id="2.130.10.10">
    <property type="entry name" value="YVTN repeat-like/Quinoprotein amine dehydrogenase"/>
    <property type="match status" value="2"/>
</dbReference>
<name>A0A4Q9LD68_9MICR</name>
<dbReference type="VEuPathDB" id="MicrosporidiaDB:CWI36_0556p0030"/>
<dbReference type="SMART" id="SM00320">
    <property type="entry name" value="WD40"/>
    <property type="match status" value="5"/>
</dbReference>
<keyword evidence="3" id="KW-0132">Cell division</keyword>
<evidence type="ECO:0000313" key="10">
    <source>
        <dbReference type="EMBL" id="TBU05899.1"/>
    </source>
</evidence>
<dbReference type="Pfam" id="PF24807">
    <property type="entry name" value="WD40_CDC20-Fz"/>
    <property type="match status" value="1"/>
</dbReference>
<dbReference type="EMBL" id="PITI01000556">
    <property type="protein sequence ID" value="TBU05899.1"/>
    <property type="molecule type" value="Genomic_DNA"/>
</dbReference>
<comment type="caution">
    <text evidence="10">The sequence shown here is derived from an EMBL/GenBank/DDBJ whole genome shotgun (WGS) entry which is preliminary data.</text>
</comment>
<keyword evidence="2 7" id="KW-0853">WD repeat</keyword>
<dbReference type="Proteomes" id="UP000291404">
    <property type="component" value="Unassembled WGS sequence"/>
</dbReference>
<evidence type="ECO:0000259" key="9">
    <source>
        <dbReference type="Pfam" id="PF24807"/>
    </source>
</evidence>
<dbReference type="GO" id="GO:0031145">
    <property type="term" value="P:anaphase-promoting complex-dependent catabolic process"/>
    <property type="evidence" value="ECO:0007669"/>
    <property type="project" value="TreeGrafter"/>
</dbReference>
<proteinExistence type="inferred from homology"/>
<dbReference type="GO" id="GO:0010997">
    <property type="term" value="F:anaphase-promoting complex binding"/>
    <property type="evidence" value="ECO:0007669"/>
    <property type="project" value="InterPro"/>
</dbReference>
<feature type="repeat" description="WD" evidence="7">
    <location>
        <begin position="236"/>
        <end position="267"/>
    </location>
</feature>
<dbReference type="AlphaFoldDB" id="A0A4Q9LD68"/>
<organism evidence="10 12">
    <name type="scientific">Hamiltosporidium magnivora</name>
    <dbReference type="NCBI Taxonomy" id="148818"/>
    <lineage>
        <taxon>Eukaryota</taxon>
        <taxon>Fungi</taxon>
        <taxon>Fungi incertae sedis</taxon>
        <taxon>Microsporidia</taxon>
        <taxon>Dubosqiidae</taxon>
        <taxon>Hamiltosporidium</taxon>
    </lineage>
</organism>
<dbReference type="GO" id="GO:1990757">
    <property type="term" value="F:ubiquitin ligase activator activity"/>
    <property type="evidence" value="ECO:0007669"/>
    <property type="project" value="TreeGrafter"/>
</dbReference>
<evidence type="ECO:0000256" key="4">
    <source>
        <dbReference type="ARBA" id="ARBA00022737"/>
    </source>
</evidence>
<dbReference type="InterPro" id="IPR011047">
    <property type="entry name" value="Quinoprotein_ADH-like_sf"/>
</dbReference>
<comment type="similarity">
    <text evidence="1">Belongs to the WD repeat CDC20/Fizzy family.</text>
</comment>
<reference evidence="10 12" key="1">
    <citation type="submission" date="2017-12" db="EMBL/GenBank/DDBJ databases">
        <authorList>
            <person name="Pombert J.-F."/>
            <person name="Haag K.L."/>
            <person name="Ebert D."/>
        </authorList>
    </citation>
    <scope>NUCLEOTIDE SEQUENCE [LARGE SCALE GENOMIC DNA]</scope>
    <source>
        <strain evidence="10">BE-OM-2</strain>
    </source>
</reference>
<evidence type="ECO:0000256" key="8">
    <source>
        <dbReference type="SAM" id="MobiDB-lite"/>
    </source>
</evidence>
<dbReference type="GO" id="GO:0051301">
    <property type="term" value="P:cell division"/>
    <property type="evidence" value="ECO:0007669"/>
    <property type="project" value="UniProtKB-KW"/>
</dbReference>
<dbReference type="GO" id="GO:0005680">
    <property type="term" value="C:anaphase-promoting complex"/>
    <property type="evidence" value="ECO:0007669"/>
    <property type="project" value="TreeGrafter"/>
</dbReference>
<sequence length="563" mass="62514">MYNIPLNSFSSSSKQKQPDRYTPPSLTICTTQLSSSTRTSRLNTRYIDTTPYKILDAPGVTDNFYTNILDWHNNTVIVALSDTVYTYNTDTKKVKEMVCVDTDSYVSSVKGCNGTVCVGSSDGNLYFIDISTNKIIHTLSVGSSSNIGSGNSIGSGTGSSSNSSNISNSCNNNIISNSSNIGNFNRDSKNQLISNNCNRRVRIGTMDWFDNNTLTCGTKDGNIYNTDLRCKKIINNVQHGDEVCGLKWSTDKRYLASGGNDNIINVWVSGSCRVRDRLVGHNGAVKAMDWCPWKSGMLVSGGGNNDRSIRYWDVNSGGCLGVTQCQSQVCGLIFSPKYREIISAHGFSDNELVVWKVSKMKKVSVFGKHDGRVLGCAVSPDGTCLASVGADENLNERVYALDDKGLLGGNVQREVGLRCVNSIVQCLKGVKINLVCLMGVNDKYYPTHGLSETKKDVSTSRAKIIEKIKKILIIINYSNLICARMIGQTYYSNKQIYITNRIQILNFLFYNESNNWSISVWNFFLDVKKGNIEHQSSAFLLQLLEKYILTADRRYKDYFDSRN</sequence>
<evidence type="ECO:0000256" key="5">
    <source>
        <dbReference type="ARBA" id="ARBA00022776"/>
    </source>
</evidence>
<evidence type="ECO:0000256" key="7">
    <source>
        <dbReference type="PROSITE-ProRule" id="PRU00221"/>
    </source>
</evidence>
<dbReference type="VEuPathDB" id="MicrosporidiaDB:CWI39_2256p0010"/>
<feature type="domain" description="CDC20/Fizzy WD40" evidence="9">
    <location>
        <begin position="184"/>
        <end position="394"/>
    </location>
</feature>
<dbReference type="SUPFAM" id="SSF50998">
    <property type="entry name" value="Quinoprotein alcohol dehydrogenase-like"/>
    <property type="match status" value="1"/>
</dbReference>
<dbReference type="InterPro" id="IPR033010">
    <property type="entry name" value="Cdc20/Fizzy"/>
</dbReference>
<evidence type="ECO:0000256" key="6">
    <source>
        <dbReference type="ARBA" id="ARBA00023306"/>
    </source>
</evidence>
<dbReference type="InterPro" id="IPR056150">
    <property type="entry name" value="WD40_CDC20-Fz"/>
</dbReference>
<keyword evidence="12" id="KW-1185">Reference proteome</keyword>
<feature type="region of interest" description="Disordered" evidence="8">
    <location>
        <begin position="1"/>
        <end position="23"/>
    </location>
</feature>
<dbReference type="PROSITE" id="PS50294">
    <property type="entry name" value="WD_REPEATS_REGION"/>
    <property type="match status" value="1"/>
</dbReference>
<dbReference type="STRING" id="148818.A0A4Q9LD68"/>
<keyword evidence="5" id="KW-0498">Mitosis</keyword>
<protein>
    <submittedName>
        <fullName evidence="11">WD40 domain-containing protein</fullName>
    </submittedName>
</protein>
<gene>
    <name evidence="11" type="ORF">CWI36_0135p0040</name>
    <name evidence="10" type="ORF">CWI36_0556p0030</name>
</gene>
<feature type="compositionally biased region" description="Polar residues" evidence="8">
    <location>
        <begin position="1"/>
        <end position="15"/>
    </location>
</feature>
<dbReference type="EMBL" id="PITI01000135">
    <property type="protein sequence ID" value="TBU08474.1"/>
    <property type="molecule type" value="Genomic_DNA"/>
</dbReference>
<dbReference type="InterPro" id="IPR001680">
    <property type="entry name" value="WD40_rpt"/>
</dbReference>
<dbReference type="InterPro" id="IPR015943">
    <property type="entry name" value="WD40/YVTN_repeat-like_dom_sf"/>
</dbReference>
<dbReference type="PROSITE" id="PS50082">
    <property type="entry name" value="WD_REPEATS_2"/>
    <property type="match status" value="1"/>
</dbReference>
<dbReference type="PANTHER" id="PTHR19918:SF8">
    <property type="entry name" value="FI02843P"/>
    <property type="match status" value="1"/>
</dbReference>
<dbReference type="PANTHER" id="PTHR19918">
    <property type="entry name" value="CELL DIVISION CYCLE 20 CDC20 FIZZY -RELATED"/>
    <property type="match status" value="1"/>
</dbReference>
<dbReference type="GO" id="GO:1905786">
    <property type="term" value="P:positive regulation of anaphase-promoting complex-dependent catabolic process"/>
    <property type="evidence" value="ECO:0007669"/>
    <property type="project" value="TreeGrafter"/>
</dbReference>
<evidence type="ECO:0000313" key="11">
    <source>
        <dbReference type="EMBL" id="TBU08474.1"/>
    </source>
</evidence>
<evidence type="ECO:0000256" key="1">
    <source>
        <dbReference type="ARBA" id="ARBA00006445"/>
    </source>
</evidence>